<organism evidence="1 2">
    <name type="scientific">Daedalea quercina L-15889</name>
    <dbReference type="NCBI Taxonomy" id="1314783"/>
    <lineage>
        <taxon>Eukaryota</taxon>
        <taxon>Fungi</taxon>
        <taxon>Dikarya</taxon>
        <taxon>Basidiomycota</taxon>
        <taxon>Agaricomycotina</taxon>
        <taxon>Agaricomycetes</taxon>
        <taxon>Polyporales</taxon>
        <taxon>Fomitopsis</taxon>
    </lineage>
</organism>
<evidence type="ECO:0000313" key="2">
    <source>
        <dbReference type="Proteomes" id="UP000076727"/>
    </source>
</evidence>
<dbReference type="Proteomes" id="UP000076727">
    <property type="component" value="Unassembled WGS sequence"/>
</dbReference>
<proteinExistence type="predicted"/>
<name>A0A165PD70_9APHY</name>
<keyword evidence="2" id="KW-1185">Reference proteome</keyword>
<gene>
    <name evidence="1" type="ORF">DAEQUDRAFT_348361</name>
</gene>
<accession>A0A165PD70</accession>
<sequence>MIAGLRRAPFPASRSFIGWFERDAAGNGWQFVASQAPNARHGAHIHAVAAPVRHNSRPTLTLWTLAVLRQHVASIVVSAIRQLYTQQSLHTNNPSGTAFLISADSMNRWVRRKASSGAFERNERQGSTHGVLTIIRLSKQVPGLLILARRSTTAVTEGSSE</sequence>
<protein>
    <submittedName>
        <fullName evidence="1">Uncharacterized protein</fullName>
    </submittedName>
</protein>
<dbReference type="AlphaFoldDB" id="A0A165PD70"/>
<evidence type="ECO:0000313" key="1">
    <source>
        <dbReference type="EMBL" id="KZT68061.1"/>
    </source>
</evidence>
<dbReference type="EMBL" id="KV429070">
    <property type="protein sequence ID" value="KZT68061.1"/>
    <property type="molecule type" value="Genomic_DNA"/>
</dbReference>
<reference evidence="1 2" key="1">
    <citation type="journal article" date="2016" name="Mol. Biol. Evol.">
        <title>Comparative Genomics of Early-Diverging Mushroom-Forming Fungi Provides Insights into the Origins of Lignocellulose Decay Capabilities.</title>
        <authorList>
            <person name="Nagy L.G."/>
            <person name="Riley R."/>
            <person name="Tritt A."/>
            <person name="Adam C."/>
            <person name="Daum C."/>
            <person name="Floudas D."/>
            <person name="Sun H."/>
            <person name="Yadav J.S."/>
            <person name="Pangilinan J."/>
            <person name="Larsson K.H."/>
            <person name="Matsuura K."/>
            <person name="Barry K."/>
            <person name="Labutti K."/>
            <person name="Kuo R."/>
            <person name="Ohm R.A."/>
            <person name="Bhattacharya S.S."/>
            <person name="Shirouzu T."/>
            <person name="Yoshinaga Y."/>
            <person name="Martin F.M."/>
            <person name="Grigoriev I.V."/>
            <person name="Hibbett D.S."/>
        </authorList>
    </citation>
    <scope>NUCLEOTIDE SEQUENCE [LARGE SCALE GENOMIC DNA]</scope>
    <source>
        <strain evidence="1 2">L-15889</strain>
    </source>
</reference>